<protein>
    <submittedName>
        <fullName evidence="1">Uncharacterized protein</fullName>
    </submittedName>
</protein>
<dbReference type="EMBL" id="GISG01195930">
    <property type="protein sequence ID" value="MBA4657335.1"/>
    <property type="molecule type" value="Transcribed_RNA"/>
</dbReference>
<name>A0A7C9A541_OPUST</name>
<sequence length="107" mass="12114">MYVLVRKQAPTFGYGALSFASSLRRQHRVKLLIHLEYILQTSAAIPFGGSSHRCLPSWNVTCPVKQTYTAFFSPPQDTPQLLDLGPSAVSWFEQRQSQPTFELEHTC</sequence>
<organism evidence="1">
    <name type="scientific">Opuntia streptacantha</name>
    <name type="common">Prickly pear cactus</name>
    <name type="synonym">Opuntia cardona</name>
    <dbReference type="NCBI Taxonomy" id="393608"/>
    <lineage>
        <taxon>Eukaryota</taxon>
        <taxon>Viridiplantae</taxon>
        <taxon>Streptophyta</taxon>
        <taxon>Embryophyta</taxon>
        <taxon>Tracheophyta</taxon>
        <taxon>Spermatophyta</taxon>
        <taxon>Magnoliopsida</taxon>
        <taxon>eudicotyledons</taxon>
        <taxon>Gunneridae</taxon>
        <taxon>Pentapetalae</taxon>
        <taxon>Caryophyllales</taxon>
        <taxon>Cactineae</taxon>
        <taxon>Cactaceae</taxon>
        <taxon>Opuntioideae</taxon>
        <taxon>Opuntia</taxon>
    </lineage>
</organism>
<proteinExistence type="predicted"/>
<dbReference type="AlphaFoldDB" id="A0A7C9A541"/>
<reference evidence="1" key="2">
    <citation type="submission" date="2020-07" db="EMBL/GenBank/DDBJ databases">
        <authorList>
            <person name="Vera ALvarez R."/>
            <person name="Arias-Moreno D.M."/>
            <person name="Jimenez-Jacinto V."/>
            <person name="Jimenez-Bremont J.F."/>
            <person name="Swaminathan K."/>
            <person name="Moose S.P."/>
            <person name="Guerrero-Gonzalez M.L."/>
            <person name="Marino-Ramirez L."/>
            <person name="Landsman D."/>
            <person name="Rodriguez-Kessler M."/>
            <person name="Delgado-Sanchez P."/>
        </authorList>
    </citation>
    <scope>NUCLEOTIDE SEQUENCE</scope>
    <source>
        <tissue evidence="1">Cladode</tissue>
    </source>
</reference>
<reference evidence="1" key="1">
    <citation type="journal article" date="2013" name="J. Plant Res.">
        <title>Effect of fungi and light on seed germination of three Opuntia species from semiarid lands of central Mexico.</title>
        <authorList>
            <person name="Delgado-Sanchez P."/>
            <person name="Jimenez-Bremont J.F."/>
            <person name="Guerrero-Gonzalez Mde L."/>
            <person name="Flores J."/>
        </authorList>
    </citation>
    <scope>NUCLEOTIDE SEQUENCE</scope>
    <source>
        <tissue evidence="1">Cladode</tissue>
    </source>
</reference>
<evidence type="ECO:0000313" key="1">
    <source>
        <dbReference type="EMBL" id="MBA4657335.1"/>
    </source>
</evidence>
<accession>A0A7C9A541</accession>